<dbReference type="InterPro" id="IPR001806">
    <property type="entry name" value="Small_GTPase"/>
</dbReference>
<keyword evidence="4" id="KW-1185">Reference proteome</keyword>
<evidence type="ECO:0000313" key="5">
    <source>
        <dbReference type="WBParaSite" id="scf7180000423164.g10360"/>
    </source>
</evidence>
<dbReference type="PROSITE" id="PS51420">
    <property type="entry name" value="RHO"/>
    <property type="match status" value="1"/>
</dbReference>
<dbReference type="GO" id="GO:0016020">
    <property type="term" value="C:membrane"/>
    <property type="evidence" value="ECO:0007669"/>
    <property type="project" value="InterPro"/>
</dbReference>
<evidence type="ECO:0000313" key="4">
    <source>
        <dbReference type="Proteomes" id="UP000887560"/>
    </source>
</evidence>
<dbReference type="InterPro" id="IPR020849">
    <property type="entry name" value="Small_GTPase_Ras-type"/>
</dbReference>
<dbReference type="InterPro" id="IPR005225">
    <property type="entry name" value="Small_GTP-bd"/>
</dbReference>
<dbReference type="AlphaFoldDB" id="A0A915P0Z7"/>
<dbReference type="SMART" id="SM00175">
    <property type="entry name" value="RAB"/>
    <property type="match status" value="1"/>
</dbReference>
<dbReference type="GO" id="GO:0007165">
    <property type="term" value="P:signal transduction"/>
    <property type="evidence" value="ECO:0007669"/>
    <property type="project" value="InterPro"/>
</dbReference>
<dbReference type="Gene3D" id="3.40.50.300">
    <property type="entry name" value="P-loop containing nucleotide triphosphate hydrolases"/>
    <property type="match status" value="2"/>
</dbReference>
<protein>
    <submittedName>
        <fullName evidence="5">Uncharacterized protein</fullName>
    </submittedName>
</protein>
<accession>A0A915P0Z7</accession>
<reference evidence="5" key="1">
    <citation type="submission" date="2022-11" db="UniProtKB">
        <authorList>
            <consortium name="WormBaseParasite"/>
        </authorList>
    </citation>
    <scope>IDENTIFICATION</scope>
</reference>
<evidence type="ECO:0000256" key="1">
    <source>
        <dbReference type="ARBA" id="ARBA00022741"/>
    </source>
</evidence>
<keyword evidence="1" id="KW-0547">Nucleotide-binding</keyword>
<name>A0A915P0Z7_9BILA</name>
<organism evidence="4 5">
    <name type="scientific">Meloidogyne floridensis</name>
    <dbReference type="NCBI Taxonomy" id="298350"/>
    <lineage>
        <taxon>Eukaryota</taxon>
        <taxon>Metazoa</taxon>
        <taxon>Ecdysozoa</taxon>
        <taxon>Nematoda</taxon>
        <taxon>Chromadorea</taxon>
        <taxon>Rhabditida</taxon>
        <taxon>Tylenchina</taxon>
        <taxon>Tylenchomorpha</taxon>
        <taxon>Tylenchoidea</taxon>
        <taxon>Meloidogynidae</taxon>
        <taxon>Meloidogyninae</taxon>
        <taxon>Meloidogyne</taxon>
    </lineage>
</organism>
<sequence length="657" mass="74391">MSTAGQGSNPVSVHKLIMVGSGGVGKSALTLQFLYDEFVEEYEPTKADSYRKRVVLDGEECSCDVMDTAGQEDYSAIRKRVVLDGEECSCDVMDTAGQEDYSAIRDNYYRSGEAFVCVFSITDPDSFDQTIEFREQILRVKNFDTTIPIVLVGNKSDLGDTERRVPIELAQQRAELWSCPYVETSAKTRSNVDKVFYDLMRELKRKKQGTLTADGAHPIDQTDGKKRAKRSWKGCMQNEAIPIIDEDESPEELNIDQDISKDSCAHSTPSGSDFNKSASENVFDTPKNSLCSSAKKMLPQTSTPITSNTLLSDQALNEFDLDRLFETSSIQSPPHSAQGTMYTTCLSSRNMLEMNIKLIIYIFLFFLIFINSSNGAKCKCPSKQTKNPLLHRRFKRGNCNCLGGVGATDDNEGYTRRPGKEPMREEMEHVEQVQRKEIITNQNGILDWLQQNDYDIGIAEFNVTAGAFAVFEALGIEETIDVSNSIFLPEYLQFLGINVLRFQVPEYKSAKPGDWENGEWQKNQEENRDEHKEANRKASKRLKESVVIFGNETTFDALFKKIKYHFINQHPLIKFYNFPEHDKIVYIGGFIFEDDKLFTEGKQMVDNEPNCVVLVAFGMIGAGMLDIDELIKSVLDGNHFLVVVFMFKQIYVQSFQM</sequence>
<evidence type="ECO:0000256" key="2">
    <source>
        <dbReference type="ARBA" id="ARBA00023134"/>
    </source>
</evidence>
<feature type="region of interest" description="Disordered" evidence="3">
    <location>
        <begin position="208"/>
        <end position="231"/>
    </location>
</feature>
<dbReference type="PANTHER" id="PTHR24070">
    <property type="entry name" value="RAS, DI-RAS, AND RHEB FAMILY MEMBERS OF SMALL GTPASE SUPERFAMILY"/>
    <property type="match status" value="1"/>
</dbReference>
<feature type="compositionally biased region" description="Basic and acidic residues" evidence="3">
    <location>
        <begin position="522"/>
        <end position="537"/>
    </location>
</feature>
<dbReference type="PROSITE" id="PS51419">
    <property type="entry name" value="RAB"/>
    <property type="match status" value="1"/>
</dbReference>
<dbReference type="SMART" id="SM00176">
    <property type="entry name" value="RAN"/>
    <property type="match status" value="1"/>
</dbReference>
<feature type="region of interest" description="Disordered" evidence="3">
    <location>
        <begin position="513"/>
        <end position="537"/>
    </location>
</feature>
<dbReference type="Pfam" id="PF00071">
    <property type="entry name" value="Ras"/>
    <property type="match status" value="1"/>
</dbReference>
<dbReference type="Proteomes" id="UP000887560">
    <property type="component" value="Unplaced"/>
</dbReference>
<dbReference type="WBParaSite" id="scf7180000423164.g10360">
    <property type="protein sequence ID" value="scf7180000423164.g10360"/>
    <property type="gene ID" value="scf7180000423164.g10360"/>
</dbReference>
<dbReference type="InterPro" id="IPR027417">
    <property type="entry name" value="P-loop_NTPase"/>
</dbReference>
<keyword evidence="2" id="KW-0342">GTP-binding</keyword>
<dbReference type="CDD" id="cd04139">
    <property type="entry name" value="RalA_RalB"/>
    <property type="match status" value="1"/>
</dbReference>
<dbReference type="NCBIfam" id="TIGR00231">
    <property type="entry name" value="small_GTP"/>
    <property type="match status" value="2"/>
</dbReference>
<dbReference type="SMART" id="SM00173">
    <property type="entry name" value="RAS"/>
    <property type="match status" value="1"/>
</dbReference>
<dbReference type="PROSITE" id="PS51421">
    <property type="entry name" value="RAS"/>
    <property type="match status" value="1"/>
</dbReference>
<dbReference type="PRINTS" id="PR00449">
    <property type="entry name" value="RASTRNSFRMNG"/>
</dbReference>
<dbReference type="GO" id="GO:0003924">
    <property type="term" value="F:GTPase activity"/>
    <property type="evidence" value="ECO:0007669"/>
    <property type="project" value="InterPro"/>
</dbReference>
<dbReference type="GO" id="GO:0005525">
    <property type="term" value="F:GTP binding"/>
    <property type="evidence" value="ECO:0007669"/>
    <property type="project" value="UniProtKB-KW"/>
</dbReference>
<proteinExistence type="predicted"/>
<dbReference type="SMART" id="SM00174">
    <property type="entry name" value="RHO"/>
    <property type="match status" value="1"/>
</dbReference>
<evidence type="ECO:0000256" key="3">
    <source>
        <dbReference type="SAM" id="MobiDB-lite"/>
    </source>
</evidence>
<dbReference type="SUPFAM" id="SSF52540">
    <property type="entry name" value="P-loop containing nucleoside triphosphate hydrolases"/>
    <property type="match status" value="1"/>
</dbReference>